<keyword evidence="2" id="KW-1185">Reference proteome</keyword>
<dbReference type="RefSeq" id="WP_008870126.1">
    <property type="nucleotide sequence ID" value="NZ_ACJN02000002.1"/>
</dbReference>
<dbReference type="Proteomes" id="UP000005496">
    <property type="component" value="Unassembled WGS sequence"/>
</dbReference>
<accession>D6SPY4</accession>
<sequence length="227" mass="25418">MSLFGKIFKRTPESLQLSDWLANMTEAFLRMGDDTLGRDKASPDMLVCFTLINATHTAHNLLHTDPRIASNIGPIYAELRAYYECLWQLILLHQYSTPDEHDKISRLCGDVALRLERTMESLFKSNPNVKRALSEATGAAYERVMVNAVNEYIHGERAHAFPESGDHISDNIRALSGRIQRLGGLDSSQSGAVYEVLSQATSKAPSMTFLTQFNFSACKVLPDAFFR</sequence>
<dbReference type="EMBL" id="ACJN02000002">
    <property type="protein sequence ID" value="EFI34810.1"/>
    <property type="molecule type" value="Genomic_DNA"/>
</dbReference>
<evidence type="ECO:0000313" key="1">
    <source>
        <dbReference type="EMBL" id="EFI34810.1"/>
    </source>
</evidence>
<reference evidence="1" key="1">
    <citation type="submission" date="2010-05" db="EMBL/GenBank/DDBJ databases">
        <title>The draft genome of Desulfonatronospira thiodismutans ASO3-1.</title>
        <authorList>
            <consortium name="US DOE Joint Genome Institute (JGI-PGF)"/>
            <person name="Lucas S."/>
            <person name="Copeland A."/>
            <person name="Lapidus A."/>
            <person name="Cheng J.-F."/>
            <person name="Bruce D."/>
            <person name="Goodwin L."/>
            <person name="Pitluck S."/>
            <person name="Chertkov O."/>
            <person name="Brettin T."/>
            <person name="Detter J.C."/>
            <person name="Han C."/>
            <person name="Land M.L."/>
            <person name="Hauser L."/>
            <person name="Kyrpides N."/>
            <person name="Mikhailova N."/>
            <person name="Muyzer G."/>
            <person name="Woyke T."/>
        </authorList>
    </citation>
    <scope>NUCLEOTIDE SEQUENCE [LARGE SCALE GENOMIC DNA]</scope>
    <source>
        <strain evidence="1">ASO3-1</strain>
    </source>
</reference>
<protein>
    <submittedName>
        <fullName evidence="1">Uncharacterized protein</fullName>
    </submittedName>
</protein>
<dbReference type="OrthoDB" id="9821437at2"/>
<name>D6SPY4_9BACT</name>
<proteinExistence type="predicted"/>
<evidence type="ECO:0000313" key="2">
    <source>
        <dbReference type="Proteomes" id="UP000005496"/>
    </source>
</evidence>
<gene>
    <name evidence="1" type="ORF">Dthio_PD2193</name>
</gene>
<comment type="caution">
    <text evidence="1">The sequence shown here is derived from an EMBL/GenBank/DDBJ whole genome shotgun (WGS) entry which is preliminary data.</text>
</comment>
<organism evidence="1 2">
    <name type="scientific">Desulfonatronospira thiodismutans ASO3-1</name>
    <dbReference type="NCBI Taxonomy" id="555779"/>
    <lineage>
        <taxon>Bacteria</taxon>
        <taxon>Pseudomonadati</taxon>
        <taxon>Thermodesulfobacteriota</taxon>
        <taxon>Desulfovibrionia</taxon>
        <taxon>Desulfovibrionales</taxon>
        <taxon>Desulfonatronovibrionaceae</taxon>
        <taxon>Desulfonatronospira</taxon>
    </lineage>
</organism>
<dbReference type="AlphaFoldDB" id="D6SPY4"/>